<dbReference type="InterPro" id="IPR008422">
    <property type="entry name" value="KN_HD"/>
</dbReference>
<evidence type="ECO:0000256" key="6">
    <source>
        <dbReference type="PROSITE-ProRule" id="PRU00108"/>
    </source>
</evidence>
<dbReference type="InterPro" id="IPR017970">
    <property type="entry name" value="Homeobox_CS"/>
</dbReference>
<dbReference type="GO" id="GO:0003677">
    <property type="term" value="F:DNA binding"/>
    <property type="evidence" value="ECO:0007669"/>
    <property type="project" value="UniProtKB-UniRule"/>
</dbReference>
<gene>
    <name evidence="9" type="ORF">ACEWY4_015289</name>
</gene>
<dbReference type="InterPro" id="IPR001356">
    <property type="entry name" value="HD"/>
</dbReference>
<accession>A0ABD1JNY7</accession>
<evidence type="ECO:0000256" key="7">
    <source>
        <dbReference type="SAM" id="MobiDB-lite"/>
    </source>
</evidence>
<evidence type="ECO:0000256" key="5">
    <source>
        <dbReference type="ARBA" id="ARBA00023242"/>
    </source>
</evidence>
<dbReference type="SMART" id="SM00389">
    <property type="entry name" value="HOX"/>
    <property type="match status" value="1"/>
</dbReference>
<keyword evidence="3 6" id="KW-0238">DNA-binding</keyword>
<evidence type="ECO:0000256" key="3">
    <source>
        <dbReference type="ARBA" id="ARBA00023125"/>
    </source>
</evidence>
<evidence type="ECO:0000256" key="1">
    <source>
        <dbReference type="ARBA" id="ARBA00004123"/>
    </source>
</evidence>
<evidence type="ECO:0000259" key="8">
    <source>
        <dbReference type="PROSITE" id="PS50071"/>
    </source>
</evidence>
<organism evidence="9 10">
    <name type="scientific">Coilia grayii</name>
    <name type="common">Gray's grenadier anchovy</name>
    <dbReference type="NCBI Taxonomy" id="363190"/>
    <lineage>
        <taxon>Eukaryota</taxon>
        <taxon>Metazoa</taxon>
        <taxon>Chordata</taxon>
        <taxon>Craniata</taxon>
        <taxon>Vertebrata</taxon>
        <taxon>Euteleostomi</taxon>
        <taxon>Actinopterygii</taxon>
        <taxon>Neopterygii</taxon>
        <taxon>Teleostei</taxon>
        <taxon>Clupei</taxon>
        <taxon>Clupeiformes</taxon>
        <taxon>Clupeoidei</taxon>
        <taxon>Engraulidae</taxon>
        <taxon>Coilinae</taxon>
        <taxon>Coilia</taxon>
    </lineage>
</organism>
<dbReference type="GO" id="GO:0005634">
    <property type="term" value="C:nucleus"/>
    <property type="evidence" value="ECO:0007669"/>
    <property type="project" value="UniProtKB-SubCell"/>
</dbReference>
<dbReference type="PANTHER" id="PTHR11211:SF47">
    <property type="entry name" value="IROQUOIS HOMEOBOX PROTEIN 6A"/>
    <property type="match status" value="1"/>
</dbReference>
<evidence type="ECO:0000256" key="2">
    <source>
        <dbReference type="ARBA" id="ARBA00008446"/>
    </source>
</evidence>
<dbReference type="Proteomes" id="UP001591681">
    <property type="component" value="Unassembled WGS sequence"/>
</dbReference>
<keyword evidence="5 6" id="KW-0539">Nucleus</keyword>
<feature type="domain" description="Homeobox" evidence="8">
    <location>
        <begin position="153"/>
        <end position="216"/>
    </location>
</feature>
<dbReference type="Pfam" id="PF05920">
    <property type="entry name" value="Homeobox_KN"/>
    <property type="match status" value="1"/>
</dbReference>
<name>A0ABD1JNY7_9TELE</name>
<comment type="subcellular location">
    <subcellularLocation>
        <location evidence="1 6">Nucleus</location>
    </subcellularLocation>
</comment>
<proteinExistence type="inferred from homology"/>
<dbReference type="PANTHER" id="PTHR11211">
    <property type="entry name" value="IROQUOIS-CLASS HOMEODOMAIN PROTEIN IRX"/>
    <property type="match status" value="1"/>
</dbReference>
<dbReference type="FunFam" id="1.10.10.60:FF:000003">
    <property type="entry name" value="Iroquois-class homeobox protein IRX"/>
    <property type="match status" value="1"/>
</dbReference>
<protein>
    <recommendedName>
        <fullName evidence="8">Homeobox domain-containing protein</fullName>
    </recommendedName>
</protein>
<dbReference type="EMBL" id="JBHFQA010000013">
    <property type="protein sequence ID" value="KAL2088390.1"/>
    <property type="molecule type" value="Genomic_DNA"/>
</dbReference>
<dbReference type="AlphaFoldDB" id="A0ABD1JNY7"/>
<dbReference type="SUPFAM" id="SSF46689">
    <property type="entry name" value="Homeodomain-like"/>
    <property type="match status" value="1"/>
</dbReference>
<feature type="DNA-binding region" description="Homeobox" evidence="6">
    <location>
        <begin position="155"/>
        <end position="217"/>
    </location>
</feature>
<keyword evidence="4 6" id="KW-0371">Homeobox</keyword>
<reference evidence="9 10" key="1">
    <citation type="submission" date="2024-09" db="EMBL/GenBank/DDBJ databases">
        <title>A chromosome-level genome assembly of Gray's grenadier anchovy, Coilia grayii.</title>
        <authorList>
            <person name="Fu Z."/>
        </authorList>
    </citation>
    <scope>NUCLEOTIDE SEQUENCE [LARGE SCALE GENOMIC DNA]</scope>
    <source>
        <strain evidence="9">G4</strain>
        <tissue evidence="9">Muscle</tissue>
    </source>
</reference>
<dbReference type="InterPro" id="IPR009057">
    <property type="entry name" value="Homeodomain-like_sf"/>
</dbReference>
<dbReference type="Gene3D" id="1.10.10.60">
    <property type="entry name" value="Homeodomain-like"/>
    <property type="match status" value="1"/>
</dbReference>
<sequence length="522" mass="56951">MVTKEAAMSFSQFGYPYNATSQFFVSANPSTTCCDSISRSVSDGSSGSQTAASSFCCPSYENRLLASTRSELNAALGMYSSPYAAAAAASQNYANYFPYSPDPSAIYSTLNPQYDIKESAGGLHTGITQPAAYYPYDHSLGQYQYDRYGTVDFNGSARRKNATRETTSTLKTWLYEHRKNPYPTKGEKIMLAIITKMTLTQVSTWFANARRRLKKENKMTWSPKNKAGDERKDDLDKTDQEDCATKDSKDCKEEKELHLSDLDDIEDEDCDKLDSDCEKITQDEQVLQTSMSSAPTKRDCNPKLSLTSFPSFPCSIKGVAALTSDFLEPVTSGKPSSGISTGGLSLSHFESASDKPRIWSLARTAATGCLQSGALRTGNPAVDCQLQAAARLPVSGVGHCRELRGLQDSISNLQSTETPYQDGPLTGPVIPPPAATSLSKVYHSDSYSHKALQLHCSSYPALSDTCQYSSIDGFSCSGKSEAESSELSDSCIAMQDGKVTAFRPVMKRYKHTHRHNQACTVT</sequence>
<evidence type="ECO:0000313" key="10">
    <source>
        <dbReference type="Proteomes" id="UP001591681"/>
    </source>
</evidence>
<dbReference type="PROSITE" id="PS00027">
    <property type="entry name" value="HOMEOBOX_1"/>
    <property type="match status" value="1"/>
</dbReference>
<dbReference type="PROSITE" id="PS50071">
    <property type="entry name" value="HOMEOBOX_2"/>
    <property type="match status" value="1"/>
</dbReference>
<comment type="similarity">
    <text evidence="2">Belongs to the TALE/IRO homeobox family.</text>
</comment>
<comment type="caution">
    <text evidence="9">The sequence shown here is derived from an EMBL/GenBank/DDBJ whole genome shotgun (WGS) entry which is preliminary data.</text>
</comment>
<keyword evidence="10" id="KW-1185">Reference proteome</keyword>
<feature type="region of interest" description="Disordered" evidence="7">
    <location>
        <begin position="217"/>
        <end position="250"/>
    </location>
</feature>
<evidence type="ECO:0000313" key="9">
    <source>
        <dbReference type="EMBL" id="KAL2088390.1"/>
    </source>
</evidence>
<feature type="compositionally biased region" description="Basic and acidic residues" evidence="7">
    <location>
        <begin position="226"/>
        <end position="250"/>
    </location>
</feature>
<dbReference type="CDD" id="cd00086">
    <property type="entry name" value="homeodomain"/>
    <property type="match status" value="1"/>
</dbReference>
<evidence type="ECO:0000256" key="4">
    <source>
        <dbReference type="ARBA" id="ARBA00023155"/>
    </source>
</evidence>